<accession>A0A182V5V9</accession>
<name>A0A182V5V9_ANOME</name>
<dbReference type="Proteomes" id="UP000075903">
    <property type="component" value="Unassembled WGS sequence"/>
</dbReference>
<dbReference type="VEuPathDB" id="VectorBase:AMEM009374"/>
<evidence type="ECO:0000313" key="2">
    <source>
        <dbReference type="Proteomes" id="UP000075903"/>
    </source>
</evidence>
<evidence type="ECO:0000313" key="1">
    <source>
        <dbReference type="EnsemblMetazoa" id="AMEM009374-PA"/>
    </source>
</evidence>
<dbReference type="AlphaFoldDB" id="A0A182V5V9"/>
<reference evidence="1" key="1">
    <citation type="submission" date="2020-05" db="UniProtKB">
        <authorList>
            <consortium name="EnsemblMetazoa"/>
        </authorList>
    </citation>
    <scope>IDENTIFICATION</scope>
    <source>
        <strain evidence="1">MAF</strain>
    </source>
</reference>
<organism evidence="1 2">
    <name type="scientific">Anopheles merus</name>
    <name type="common">Mosquito</name>
    <dbReference type="NCBI Taxonomy" id="30066"/>
    <lineage>
        <taxon>Eukaryota</taxon>
        <taxon>Metazoa</taxon>
        <taxon>Ecdysozoa</taxon>
        <taxon>Arthropoda</taxon>
        <taxon>Hexapoda</taxon>
        <taxon>Insecta</taxon>
        <taxon>Pterygota</taxon>
        <taxon>Neoptera</taxon>
        <taxon>Endopterygota</taxon>
        <taxon>Diptera</taxon>
        <taxon>Nematocera</taxon>
        <taxon>Culicoidea</taxon>
        <taxon>Culicidae</taxon>
        <taxon>Anophelinae</taxon>
        <taxon>Anopheles</taxon>
    </lineage>
</organism>
<dbReference type="EnsemblMetazoa" id="AMEM009374-RA">
    <property type="protein sequence ID" value="AMEM009374-PA"/>
    <property type="gene ID" value="AMEM009374"/>
</dbReference>
<evidence type="ECO:0008006" key="3">
    <source>
        <dbReference type="Google" id="ProtNLM"/>
    </source>
</evidence>
<keyword evidence="2" id="KW-1185">Reference proteome</keyword>
<protein>
    <recommendedName>
        <fullName evidence="3">RING-type domain-containing protein</fullName>
    </recommendedName>
</protein>
<proteinExistence type="predicted"/>
<sequence>MYACCKICGGIVEQSVWLSVCGYLFHTECLECFHENSHKPCAGCGTNERDGCEHPLDMTYTAVCLRRAPIDREDESHLVLWELFEEVLKLEAQWRRDIFLPELAKFQYQFIPIHWEYLF</sequence>
<dbReference type="SUPFAM" id="SSF57850">
    <property type="entry name" value="RING/U-box"/>
    <property type="match status" value="1"/>
</dbReference>